<sequence>MKEFEQPQAAPLCDAVHIRALTILERSIYRGPHLFSNRPMIRIQVDLGTWRNGRPTGCHSFLTIC</sequence>
<organism evidence="1 2">
    <name type="scientific">Sphingobium quisquiliarum P25</name>
    <dbReference type="NCBI Taxonomy" id="1329909"/>
    <lineage>
        <taxon>Bacteria</taxon>
        <taxon>Pseudomonadati</taxon>
        <taxon>Pseudomonadota</taxon>
        <taxon>Alphaproteobacteria</taxon>
        <taxon>Sphingomonadales</taxon>
        <taxon>Sphingomonadaceae</taxon>
        <taxon>Sphingobium</taxon>
    </lineage>
</organism>
<protein>
    <submittedName>
        <fullName evidence="1">Uncharacterized protein</fullName>
    </submittedName>
</protein>
<dbReference type="EMBL" id="ATHO01000014">
    <property type="protein sequence ID" value="EQB13818.1"/>
    <property type="molecule type" value="Genomic_DNA"/>
</dbReference>
<dbReference type="PATRIC" id="fig|1329909.3.peg.442"/>
<proteinExistence type="predicted"/>
<name>T0HNW0_9SPHN</name>
<evidence type="ECO:0000313" key="1">
    <source>
        <dbReference type="EMBL" id="EQB13818.1"/>
    </source>
</evidence>
<gene>
    <name evidence="1" type="ORF">L288_02345</name>
</gene>
<keyword evidence="2" id="KW-1185">Reference proteome</keyword>
<accession>T0HNW0</accession>
<comment type="caution">
    <text evidence="1">The sequence shown here is derived from an EMBL/GenBank/DDBJ whole genome shotgun (WGS) entry which is preliminary data.</text>
</comment>
<reference evidence="1 2" key="1">
    <citation type="journal article" date="2013" name="Genome Announc.">
        <title>Draft Genome Sequence of Sphingobium quisquiliarum Strain P25T, a Novel Hexachlorocyclohexane (HCH)-Degrading Bacterium Isolated from an HCH Dumpsite.</title>
        <authorList>
            <person name="Kumar Singh A."/>
            <person name="Sangwan N."/>
            <person name="Sharma A."/>
            <person name="Gupta V."/>
            <person name="Khurana J.P."/>
            <person name="Lal R."/>
        </authorList>
    </citation>
    <scope>NUCLEOTIDE SEQUENCE [LARGE SCALE GENOMIC DNA]</scope>
    <source>
        <strain evidence="1 2">P25</strain>
    </source>
</reference>
<evidence type="ECO:0000313" key="2">
    <source>
        <dbReference type="Proteomes" id="UP000015525"/>
    </source>
</evidence>
<dbReference type="AlphaFoldDB" id="T0HNW0"/>
<dbReference type="Proteomes" id="UP000015525">
    <property type="component" value="Unassembled WGS sequence"/>
</dbReference>